<protein>
    <submittedName>
        <fullName evidence="1">Uncharacterized protein</fullName>
    </submittedName>
</protein>
<organism evidence="1">
    <name type="scientific">Tanacetum cinerariifolium</name>
    <name type="common">Dalmatian daisy</name>
    <name type="synonym">Chrysanthemum cinerariifolium</name>
    <dbReference type="NCBI Taxonomy" id="118510"/>
    <lineage>
        <taxon>Eukaryota</taxon>
        <taxon>Viridiplantae</taxon>
        <taxon>Streptophyta</taxon>
        <taxon>Embryophyta</taxon>
        <taxon>Tracheophyta</taxon>
        <taxon>Spermatophyta</taxon>
        <taxon>Magnoliopsida</taxon>
        <taxon>eudicotyledons</taxon>
        <taxon>Gunneridae</taxon>
        <taxon>Pentapetalae</taxon>
        <taxon>asterids</taxon>
        <taxon>campanulids</taxon>
        <taxon>Asterales</taxon>
        <taxon>Asteraceae</taxon>
        <taxon>Asteroideae</taxon>
        <taxon>Anthemideae</taxon>
        <taxon>Anthemidinae</taxon>
        <taxon>Tanacetum</taxon>
    </lineage>
</organism>
<proteinExistence type="predicted"/>
<reference evidence="1" key="1">
    <citation type="journal article" date="2019" name="Sci. Rep.">
        <title>Draft genome of Tanacetum cinerariifolium, the natural source of mosquito coil.</title>
        <authorList>
            <person name="Yamashiro T."/>
            <person name="Shiraishi A."/>
            <person name="Satake H."/>
            <person name="Nakayama K."/>
        </authorList>
    </citation>
    <scope>NUCLEOTIDE SEQUENCE</scope>
</reference>
<dbReference type="AlphaFoldDB" id="A0A6L2K0I7"/>
<accession>A0A6L2K0I7</accession>
<sequence>MAYGSRYGLLDKLIHSLSDKLHSSEESVKTSTARVILFGTIPTAIPVTVPIVDPPVVHDDTPLILTETPTILHVVSTLPYTSPFMYTDSSDSDTSERPPSQDPYKVTVARYSESHSSSKHFSSDDFSSNTSLGSSSCYSSYTSLGHYIPDSSFDTPTASFAGPSHKRRRSHAVSVLLATPVPRALSSDDSVESSYEAYTERDIDSDVQADIDVDTAAAEAAAAREAYAKVKVETRIDKEDEVKEAESSHRGTVVIGVNTVVELVVLEDTPLPIDDRSSKETAQIGLDEIV</sequence>
<dbReference type="EMBL" id="BKCJ010001453">
    <property type="protein sequence ID" value="GEU41555.1"/>
    <property type="molecule type" value="Genomic_DNA"/>
</dbReference>
<comment type="caution">
    <text evidence="1">The sequence shown here is derived from an EMBL/GenBank/DDBJ whole genome shotgun (WGS) entry which is preliminary data.</text>
</comment>
<gene>
    <name evidence="1" type="ORF">Tci_013533</name>
</gene>
<name>A0A6L2K0I7_TANCI</name>
<evidence type="ECO:0000313" key="1">
    <source>
        <dbReference type="EMBL" id="GEU41555.1"/>
    </source>
</evidence>